<dbReference type="Gene3D" id="1.10.1740.10">
    <property type="match status" value="1"/>
</dbReference>
<sequence length="169" mass="19214">MRVPTFEEFAGHCLPALQRYAYVLTGDVHASEDLVQDTLVKLADAWRRVHAEGNPMGYARAVMFRTFVSRWRTLRRQPLVYGYEEAAAAGDAFAEVDTRDTLRRGLASLPRLQRAVIVLGYLDDMSDDDIAALLARRPGTIRSLRHRGLRSLRERLSEMEPVEVTRGTR</sequence>
<evidence type="ECO:0000256" key="1">
    <source>
        <dbReference type="ARBA" id="ARBA00010641"/>
    </source>
</evidence>
<dbReference type="GO" id="GO:0000428">
    <property type="term" value="C:DNA-directed RNA polymerase complex"/>
    <property type="evidence" value="ECO:0007669"/>
    <property type="project" value="UniProtKB-KW"/>
</dbReference>
<evidence type="ECO:0000313" key="8">
    <source>
        <dbReference type="EMBL" id="BCB78275.1"/>
    </source>
</evidence>
<dbReference type="SUPFAM" id="SSF88946">
    <property type="entry name" value="Sigma2 domain of RNA polymerase sigma factors"/>
    <property type="match status" value="1"/>
</dbReference>
<dbReference type="PANTHER" id="PTHR43133">
    <property type="entry name" value="RNA POLYMERASE ECF-TYPE SIGMA FACTO"/>
    <property type="match status" value="1"/>
</dbReference>
<dbReference type="Proteomes" id="UP000502508">
    <property type="component" value="Chromosome"/>
</dbReference>
<dbReference type="InterPro" id="IPR014284">
    <property type="entry name" value="RNA_pol_sigma-70_dom"/>
</dbReference>
<keyword evidence="2" id="KW-0805">Transcription regulation</keyword>
<keyword evidence="8" id="KW-0240">DNA-directed RNA polymerase</keyword>
<evidence type="ECO:0000313" key="9">
    <source>
        <dbReference type="Proteomes" id="UP000502508"/>
    </source>
</evidence>
<dbReference type="GO" id="GO:0016987">
    <property type="term" value="F:sigma factor activity"/>
    <property type="evidence" value="ECO:0007669"/>
    <property type="project" value="UniProtKB-KW"/>
</dbReference>
<evidence type="ECO:0000256" key="3">
    <source>
        <dbReference type="ARBA" id="ARBA00023082"/>
    </source>
</evidence>
<dbReference type="InterPro" id="IPR007627">
    <property type="entry name" value="RNA_pol_sigma70_r2"/>
</dbReference>
<dbReference type="GO" id="GO:0006352">
    <property type="term" value="P:DNA-templated transcription initiation"/>
    <property type="evidence" value="ECO:0007669"/>
    <property type="project" value="InterPro"/>
</dbReference>
<evidence type="ECO:0000256" key="4">
    <source>
        <dbReference type="ARBA" id="ARBA00023125"/>
    </source>
</evidence>
<accession>A0A6F8XWS0</accession>
<keyword evidence="4" id="KW-0238">DNA-binding</keyword>
<gene>
    <name evidence="8" type="ORF">Pflav_046850</name>
</gene>
<name>A0A6F8XWS0_9ACTN</name>
<dbReference type="InterPro" id="IPR013249">
    <property type="entry name" value="RNA_pol_sigma70_r4_t2"/>
</dbReference>
<dbReference type="InterPro" id="IPR013325">
    <property type="entry name" value="RNA_pol_sigma_r2"/>
</dbReference>
<dbReference type="InterPro" id="IPR013324">
    <property type="entry name" value="RNA_pol_sigma_r3/r4-like"/>
</dbReference>
<dbReference type="Gene3D" id="1.10.10.10">
    <property type="entry name" value="Winged helix-like DNA-binding domain superfamily/Winged helix DNA-binding domain"/>
    <property type="match status" value="1"/>
</dbReference>
<dbReference type="AlphaFoldDB" id="A0A6F8XWS0"/>
<dbReference type="SUPFAM" id="SSF88659">
    <property type="entry name" value="Sigma3 and sigma4 domains of RNA polymerase sigma factors"/>
    <property type="match status" value="1"/>
</dbReference>
<keyword evidence="5" id="KW-0804">Transcription</keyword>
<proteinExistence type="inferred from homology"/>
<dbReference type="GO" id="GO:0003677">
    <property type="term" value="F:DNA binding"/>
    <property type="evidence" value="ECO:0007669"/>
    <property type="project" value="UniProtKB-KW"/>
</dbReference>
<dbReference type="Pfam" id="PF04542">
    <property type="entry name" value="Sigma70_r2"/>
    <property type="match status" value="1"/>
</dbReference>
<evidence type="ECO:0000256" key="2">
    <source>
        <dbReference type="ARBA" id="ARBA00023015"/>
    </source>
</evidence>
<dbReference type="NCBIfam" id="TIGR02937">
    <property type="entry name" value="sigma70-ECF"/>
    <property type="match status" value="1"/>
</dbReference>
<dbReference type="InterPro" id="IPR039425">
    <property type="entry name" value="RNA_pol_sigma-70-like"/>
</dbReference>
<evidence type="ECO:0000259" key="6">
    <source>
        <dbReference type="Pfam" id="PF04542"/>
    </source>
</evidence>
<protein>
    <submittedName>
        <fullName evidence="8">DNA-directed RNA polymerase sigma-70 factor</fullName>
    </submittedName>
</protein>
<feature type="domain" description="RNA polymerase sigma factor 70 region 4 type 2" evidence="7">
    <location>
        <begin position="101"/>
        <end position="152"/>
    </location>
</feature>
<keyword evidence="9" id="KW-1185">Reference proteome</keyword>
<dbReference type="RefSeq" id="WP_173037849.1">
    <property type="nucleotide sequence ID" value="NZ_AP022870.1"/>
</dbReference>
<dbReference type="EMBL" id="AP022870">
    <property type="protein sequence ID" value="BCB78275.1"/>
    <property type="molecule type" value="Genomic_DNA"/>
</dbReference>
<comment type="similarity">
    <text evidence="1">Belongs to the sigma-70 factor family. ECF subfamily.</text>
</comment>
<keyword evidence="3" id="KW-0731">Sigma factor</keyword>
<organism evidence="8 9">
    <name type="scientific">Phytohabitans flavus</name>
    <dbReference type="NCBI Taxonomy" id="1076124"/>
    <lineage>
        <taxon>Bacteria</taxon>
        <taxon>Bacillati</taxon>
        <taxon>Actinomycetota</taxon>
        <taxon>Actinomycetes</taxon>
        <taxon>Micromonosporales</taxon>
        <taxon>Micromonosporaceae</taxon>
    </lineage>
</organism>
<reference evidence="8 9" key="2">
    <citation type="submission" date="2020-03" db="EMBL/GenBank/DDBJ databases">
        <authorList>
            <person name="Ichikawa N."/>
            <person name="Kimura A."/>
            <person name="Kitahashi Y."/>
            <person name="Uohara A."/>
        </authorList>
    </citation>
    <scope>NUCLEOTIDE SEQUENCE [LARGE SCALE GENOMIC DNA]</scope>
    <source>
        <strain evidence="8 9">NBRC 107702</strain>
    </source>
</reference>
<dbReference type="KEGG" id="pfla:Pflav_046850"/>
<reference evidence="8 9" key="1">
    <citation type="submission" date="2020-03" db="EMBL/GenBank/DDBJ databases">
        <title>Whole genome shotgun sequence of Phytohabitans flavus NBRC 107702.</title>
        <authorList>
            <person name="Komaki H."/>
            <person name="Tamura T."/>
        </authorList>
    </citation>
    <scope>NUCLEOTIDE SEQUENCE [LARGE SCALE GENOMIC DNA]</scope>
    <source>
        <strain evidence="8 9">NBRC 107702</strain>
    </source>
</reference>
<dbReference type="Pfam" id="PF08281">
    <property type="entry name" value="Sigma70_r4_2"/>
    <property type="match status" value="1"/>
</dbReference>
<evidence type="ECO:0000256" key="5">
    <source>
        <dbReference type="ARBA" id="ARBA00023163"/>
    </source>
</evidence>
<dbReference type="InterPro" id="IPR036388">
    <property type="entry name" value="WH-like_DNA-bd_sf"/>
</dbReference>
<feature type="domain" description="RNA polymerase sigma-70 region 2" evidence="6">
    <location>
        <begin position="12"/>
        <end position="76"/>
    </location>
</feature>
<evidence type="ECO:0000259" key="7">
    <source>
        <dbReference type="Pfam" id="PF08281"/>
    </source>
</evidence>
<dbReference type="PANTHER" id="PTHR43133:SF50">
    <property type="entry name" value="ECF RNA POLYMERASE SIGMA FACTOR SIGM"/>
    <property type="match status" value="1"/>
</dbReference>